<protein>
    <submittedName>
        <fullName evidence="5">Cholesterol 24-hydroxylase-like</fullName>
    </submittedName>
</protein>
<proteinExistence type="inferred from homology"/>
<dbReference type="Pfam" id="PF00067">
    <property type="entry name" value="p450"/>
    <property type="match status" value="1"/>
</dbReference>
<keyword evidence="2" id="KW-0349">Heme</keyword>
<keyword evidence="3" id="KW-0472">Membrane</keyword>
<name>A0ABM0MBP8_SACKO</name>
<dbReference type="PRINTS" id="PR00463">
    <property type="entry name" value="EP450I"/>
</dbReference>
<evidence type="ECO:0000256" key="1">
    <source>
        <dbReference type="ARBA" id="ARBA00010617"/>
    </source>
</evidence>
<dbReference type="Gene3D" id="1.10.630.10">
    <property type="entry name" value="Cytochrome P450"/>
    <property type="match status" value="1"/>
</dbReference>
<dbReference type="InterPro" id="IPR039983">
    <property type="entry name" value="CYP46A1"/>
</dbReference>
<gene>
    <name evidence="5" type="primary">LOC102809914</name>
</gene>
<dbReference type="InterPro" id="IPR036396">
    <property type="entry name" value="Cyt_P450_sf"/>
</dbReference>
<accession>A0ABM0MBP8</accession>
<dbReference type="Proteomes" id="UP000694865">
    <property type="component" value="Unplaced"/>
</dbReference>
<reference evidence="5" key="1">
    <citation type="submission" date="2025-08" db="UniProtKB">
        <authorList>
            <consortium name="RefSeq"/>
        </authorList>
    </citation>
    <scope>IDENTIFICATION</scope>
    <source>
        <tissue evidence="5">Testes</tissue>
    </source>
</reference>
<evidence type="ECO:0000313" key="4">
    <source>
        <dbReference type="Proteomes" id="UP000694865"/>
    </source>
</evidence>
<dbReference type="RefSeq" id="XP_006817439.1">
    <property type="nucleotide sequence ID" value="XM_006817376.1"/>
</dbReference>
<sequence length="485" mass="55787">MVQLPYPLLLLGAVIWCSIVIFILLFIGYVSYQHWKYSHIPSPPRGSFLWGNMQQISTAMQNGKSLHSDILLKWASDYGPIFKFFTLHKATVVVLEPEVLQDLLTGEHPKPSNYQALCSLFGQRLLGQSIMTEVDNEKIAKRRSILTSALRDDLLWDKLDACCNSFNEKLKTFADGETIVKMFDEFGYVVLDITIQVLCSMDNNSDINRDLYEDLQLIYKSIDHSHNNPMIKYNPMKRIYREEVREAIKHVRGMFRQCVNQRQTALENSDRQQLPHDVLTHWLKTSAVHDTEELVDDLVALLVAGVDTTASMLSFCLFQLCMNPLVYKKVYAEVKAVKEEAKLIKLPYLENVLKETLRLYPVGMGTMRELKTSRIYNNMKIPAASTVLVSMVVMGRVEWYYDKPLVFNPDRFQSSQNITRFAYCPFSEGPRCCIGQQLAMMEAKTILARLVQVFKFKLVKGQSQDVLEQTTLKPKGKCQVYIMQI</sequence>
<dbReference type="InterPro" id="IPR002401">
    <property type="entry name" value="Cyt_P450_E_grp-I"/>
</dbReference>
<comment type="similarity">
    <text evidence="1 2">Belongs to the cytochrome P450 family.</text>
</comment>
<organism evidence="4 5">
    <name type="scientific">Saccoglossus kowalevskii</name>
    <name type="common">Acorn worm</name>
    <dbReference type="NCBI Taxonomy" id="10224"/>
    <lineage>
        <taxon>Eukaryota</taxon>
        <taxon>Metazoa</taxon>
        <taxon>Hemichordata</taxon>
        <taxon>Enteropneusta</taxon>
        <taxon>Harrimaniidae</taxon>
        <taxon>Saccoglossus</taxon>
    </lineage>
</organism>
<keyword evidence="3" id="KW-1133">Transmembrane helix</keyword>
<keyword evidence="2" id="KW-0479">Metal-binding</keyword>
<evidence type="ECO:0000313" key="5">
    <source>
        <dbReference type="RefSeq" id="XP_006817439.1"/>
    </source>
</evidence>
<dbReference type="PANTHER" id="PTHR24293">
    <property type="entry name" value="CYTOCHROME P450 FAMILY 46 SUBFAMILY A"/>
    <property type="match status" value="1"/>
</dbReference>
<dbReference type="CDD" id="cd20613">
    <property type="entry name" value="CYP46A1-like"/>
    <property type="match status" value="1"/>
</dbReference>
<dbReference type="PANTHER" id="PTHR24293:SF0">
    <property type="entry name" value="CYP46A1 PROTEIN-RELATED"/>
    <property type="match status" value="1"/>
</dbReference>
<keyword evidence="2" id="KW-0408">Iron</keyword>
<evidence type="ECO:0000256" key="2">
    <source>
        <dbReference type="RuleBase" id="RU000461"/>
    </source>
</evidence>
<keyword evidence="2" id="KW-0560">Oxidoreductase</keyword>
<keyword evidence="3" id="KW-0812">Transmembrane</keyword>
<feature type="transmembrane region" description="Helical" evidence="3">
    <location>
        <begin position="6"/>
        <end position="30"/>
    </location>
</feature>
<evidence type="ECO:0000256" key="3">
    <source>
        <dbReference type="SAM" id="Phobius"/>
    </source>
</evidence>
<dbReference type="PRINTS" id="PR00385">
    <property type="entry name" value="P450"/>
</dbReference>
<dbReference type="GeneID" id="102809914"/>
<keyword evidence="4" id="KW-1185">Reference proteome</keyword>
<dbReference type="PROSITE" id="PS00086">
    <property type="entry name" value="CYTOCHROME_P450"/>
    <property type="match status" value="1"/>
</dbReference>
<dbReference type="InterPro" id="IPR001128">
    <property type="entry name" value="Cyt_P450"/>
</dbReference>
<dbReference type="SUPFAM" id="SSF48264">
    <property type="entry name" value="Cytochrome P450"/>
    <property type="match status" value="1"/>
</dbReference>
<dbReference type="InterPro" id="IPR017972">
    <property type="entry name" value="Cyt_P450_CS"/>
</dbReference>
<keyword evidence="2" id="KW-0503">Monooxygenase</keyword>